<dbReference type="EMBL" id="JARK01001340">
    <property type="protein sequence ID" value="EYC31279.1"/>
    <property type="molecule type" value="Genomic_DNA"/>
</dbReference>
<feature type="compositionally biased region" description="Acidic residues" evidence="3">
    <location>
        <begin position="573"/>
        <end position="596"/>
    </location>
</feature>
<dbReference type="AlphaFoldDB" id="A0A016VUJ8"/>
<protein>
    <submittedName>
        <fullName evidence="4">Uncharacterized protein</fullName>
    </submittedName>
</protein>
<feature type="region of interest" description="Disordered" evidence="3">
    <location>
        <begin position="49"/>
        <end position="81"/>
    </location>
</feature>
<dbReference type="Proteomes" id="UP000024635">
    <property type="component" value="Unassembled WGS sequence"/>
</dbReference>
<accession>A0A016VUJ8</accession>
<evidence type="ECO:0000256" key="2">
    <source>
        <dbReference type="ARBA" id="ARBA00023054"/>
    </source>
</evidence>
<proteinExistence type="inferred from homology"/>
<keyword evidence="2" id="KW-0175">Coiled coil</keyword>
<comment type="caution">
    <text evidence="4">The sequence shown here is derived from an EMBL/GenBank/DDBJ whole genome shotgun (WGS) entry which is preliminary data.</text>
</comment>
<feature type="compositionally biased region" description="Low complexity" evidence="3">
    <location>
        <begin position="296"/>
        <end position="313"/>
    </location>
</feature>
<sequence>MDFMSLLDTANKNTKSNSKKLDDLKTEVDSERRAELKRIEAEKRMKMEMMKRKKAAMPPKPVPEEKKYTIPKKSKEKSEEDKAKIMAYMAKKAEEERQLLKKKQAEKDKLIQLRLQAHGGKATKRIAKNFGMSAIDLQIRYGHDHEHVERLQKQQWREEEEHDKLASQYRNGVYKAIAQKRKIDEKVFVIVVSEWNWLAFSFQMRTSGALDNKEPHRIATSKANSLMGLSSRHQANRDNFSPPRETPKPKPQPAPEVKRPKPAPPVDFNTLMKAAQDISQGKKVNLDIDRAPPKKPSSGQSSSRPPDSSSAPKSKSERDKEEYMRALEKNKSQNGYSRPSSSSKPAPSSSSVKKPEHRPQSSSVPPSRPPPSSSSKPPQKPVQNEKKEEKKKDNKDSKGRFKKGPTPPPAIPPAIPGKRYLPGDIRYKQAMEMAKQAGGALSTSAPDRQDRPSSSKMSIGSHSSAKELDRRKPMDVERERDRDRDRDRDRMKPARPMDRDRERDRDRDRGYSDRYKDRDRGRPEHSHRDYRDRDRERDREMERRRERERERIRRERERDRYRHQNYNRAYNYDDYEEDEDDDDYDSEMDDFIDDSGMDMDELSRQEFEETLKMVNPKYNKRKWREREQRISLRDMHADYRTIAKEEARSARIGLIEDLHEATKGKSEAL</sequence>
<feature type="compositionally biased region" description="Low complexity" evidence="3">
    <location>
        <begin position="337"/>
        <end position="352"/>
    </location>
</feature>
<feature type="compositionally biased region" description="Low complexity" evidence="3">
    <location>
        <begin position="454"/>
        <end position="463"/>
    </location>
</feature>
<evidence type="ECO:0000256" key="1">
    <source>
        <dbReference type="ARBA" id="ARBA00006461"/>
    </source>
</evidence>
<name>A0A016VUJ8_9BILA</name>
<gene>
    <name evidence="4" type="primary">Acey_s0004.g2072</name>
    <name evidence="4" type="synonym">Acey-T05A12.3</name>
    <name evidence="4" type="ORF">Y032_0004g2072</name>
</gene>
<dbReference type="OrthoDB" id="5871802at2759"/>
<feature type="compositionally biased region" description="Polar residues" evidence="3">
    <location>
        <begin position="224"/>
        <end position="239"/>
    </location>
</feature>
<dbReference type="Pfam" id="PF08243">
    <property type="entry name" value="SPT2"/>
    <property type="match status" value="1"/>
</dbReference>
<evidence type="ECO:0000313" key="5">
    <source>
        <dbReference type="Proteomes" id="UP000024635"/>
    </source>
</evidence>
<feature type="region of interest" description="Disordered" evidence="3">
    <location>
        <begin position="224"/>
        <end position="596"/>
    </location>
</feature>
<feature type="region of interest" description="Disordered" evidence="3">
    <location>
        <begin position="1"/>
        <end position="32"/>
    </location>
</feature>
<feature type="compositionally biased region" description="Basic and acidic residues" evidence="3">
    <location>
        <begin position="383"/>
        <end position="399"/>
    </location>
</feature>
<feature type="compositionally biased region" description="Basic and acidic residues" evidence="3">
    <location>
        <begin position="464"/>
        <end position="562"/>
    </location>
</feature>
<dbReference type="STRING" id="53326.A0A016VUJ8"/>
<evidence type="ECO:0000313" key="4">
    <source>
        <dbReference type="EMBL" id="EYC31279.1"/>
    </source>
</evidence>
<evidence type="ECO:0000256" key="3">
    <source>
        <dbReference type="SAM" id="MobiDB-lite"/>
    </source>
</evidence>
<keyword evidence="5" id="KW-1185">Reference proteome</keyword>
<comment type="similarity">
    <text evidence="1">Belongs to the SPT2 family.</text>
</comment>
<feature type="compositionally biased region" description="Basic and acidic residues" evidence="3">
    <location>
        <begin position="19"/>
        <end position="32"/>
    </location>
</feature>
<feature type="compositionally biased region" description="Pro residues" evidence="3">
    <location>
        <begin position="405"/>
        <end position="415"/>
    </location>
</feature>
<feature type="compositionally biased region" description="Basic and acidic residues" evidence="3">
    <location>
        <begin position="314"/>
        <end position="331"/>
    </location>
</feature>
<dbReference type="InterPro" id="IPR013256">
    <property type="entry name" value="Chromatin_SPT2"/>
</dbReference>
<organism evidence="4 5">
    <name type="scientific">Ancylostoma ceylanicum</name>
    <dbReference type="NCBI Taxonomy" id="53326"/>
    <lineage>
        <taxon>Eukaryota</taxon>
        <taxon>Metazoa</taxon>
        <taxon>Ecdysozoa</taxon>
        <taxon>Nematoda</taxon>
        <taxon>Chromadorea</taxon>
        <taxon>Rhabditida</taxon>
        <taxon>Rhabditina</taxon>
        <taxon>Rhabditomorpha</taxon>
        <taxon>Strongyloidea</taxon>
        <taxon>Ancylostomatidae</taxon>
        <taxon>Ancylostomatinae</taxon>
        <taxon>Ancylostoma</taxon>
    </lineage>
</organism>
<reference evidence="5" key="1">
    <citation type="journal article" date="2015" name="Nat. Genet.">
        <title>The genome and transcriptome of the zoonotic hookworm Ancylostoma ceylanicum identify infection-specific gene families.</title>
        <authorList>
            <person name="Schwarz E.M."/>
            <person name="Hu Y."/>
            <person name="Antoshechkin I."/>
            <person name="Miller M.M."/>
            <person name="Sternberg P.W."/>
            <person name="Aroian R.V."/>
        </authorList>
    </citation>
    <scope>NUCLEOTIDE SEQUENCE</scope>
    <source>
        <strain evidence="5">HY135</strain>
    </source>
</reference>